<dbReference type="Proteomes" id="UP000006787">
    <property type="component" value="Unassembled WGS sequence"/>
</dbReference>
<accession>K2PPA8</accession>
<protein>
    <submittedName>
        <fullName evidence="3">Protein VanZ</fullName>
    </submittedName>
</protein>
<dbReference type="AlphaFoldDB" id="K2PPA8"/>
<keyword evidence="1" id="KW-0812">Transmembrane</keyword>
<keyword evidence="1" id="KW-0472">Membrane</keyword>
<name>K2PPA8_9LACT</name>
<dbReference type="EMBL" id="AMQS01000005">
    <property type="protein sequence ID" value="EKF52084.1"/>
    <property type="molecule type" value="Genomic_DNA"/>
</dbReference>
<feature type="transmembrane region" description="Helical" evidence="1">
    <location>
        <begin position="55"/>
        <end position="72"/>
    </location>
</feature>
<feature type="transmembrane region" description="Helical" evidence="1">
    <location>
        <begin position="135"/>
        <end position="152"/>
    </location>
</feature>
<reference evidence="3 4" key="1">
    <citation type="journal article" date="2012" name="J. Bacteriol.">
        <title>Genome Sequence of the Bacteriocin-Producing Strain Lactococcus garvieae DCC43.</title>
        <authorList>
            <person name="Gabrielsen C."/>
            <person name="Brede D.A."/>
            <person name="Hernandez P.E."/>
            <person name="Nes I.F."/>
            <person name="Diep D.B."/>
        </authorList>
    </citation>
    <scope>NUCLEOTIDE SEQUENCE [LARGE SCALE GENOMIC DNA]</scope>
    <source>
        <strain evidence="3 4">DCC43</strain>
    </source>
</reference>
<evidence type="ECO:0000313" key="4">
    <source>
        <dbReference type="Proteomes" id="UP000006787"/>
    </source>
</evidence>
<proteinExistence type="predicted"/>
<organism evidence="3 4">
    <name type="scientific">Lactococcus garvieae DCC43</name>
    <dbReference type="NCBI Taxonomy" id="1231377"/>
    <lineage>
        <taxon>Bacteria</taxon>
        <taxon>Bacillati</taxon>
        <taxon>Bacillota</taxon>
        <taxon>Bacilli</taxon>
        <taxon>Lactobacillales</taxon>
        <taxon>Streptococcaceae</taxon>
        <taxon>Lactococcus</taxon>
    </lineage>
</organism>
<keyword evidence="1" id="KW-1133">Transmembrane helix</keyword>
<sequence length="154" mass="17334">MHKFSKIIFSYYLFFLFWGILFKFNITDTISVAQHFPTYSLNLSPFNASGGRLEVIFNILIFIPFGYYLSVLSDKKSFLGKVSTIFFISLLVEVLQFIFGIGASDITDIITNTSGGLLGLLLFQTVKRTKAGQDFINILIACVLAFSTFLLLSH</sequence>
<evidence type="ECO:0000313" key="3">
    <source>
        <dbReference type="EMBL" id="EKF52084.1"/>
    </source>
</evidence>
<dbReference type="RefSeq" id="WP_003134832.1">
    <property type="nucleotide sequence ID" value="NZ_AMQS01000005.1"/>
</dbReference>
<comment type="caution">
    <text evidence="3">The sequence shown here is derived from an EMBL/GenBank/DDBJ whole genome shotgun (WGS) entry which is preliminary data.</text>
</comment>
<dbReference type="Pfam" id="PF04892">
    <property type="entry name" value="VanZ"/>
    <property type="match status" value="1"/>
</dbReference>
<feature type="domain" description="VanZ-like" evidence="2">
    <location>
        <begin position="9"/>
        <end position="125"/>
    </location>
</feature>
<dbReference type="eggNOG" id="COG4767">
    <property type="taxonomic scope" value="Bacteria"/>
</dbReference>
<dbReference type="PATRIC" id="fig|1231377.3.peg.558"/>
<feature type="transmembrane region" description="Helical" evidence="1">
    <location>
        <begin position="84"/>
        <end position="103"/>
    </location>
</feature>
<dbReference type="InterPro" id="IPR053150">
    <property type="entry name" value="Teicoplanin_resist-assoc"/>
</dbReference>
<feature type="transmembrane region" description="Helical" evidence="1">
    <location>
        <begin position="109"/>
        <end position="126"/>
    </location>
</feature>
<gene>
    <name evidence="3" type="ORF">C426_0555</name>
</gene>
<dbReference type="PANTHER" id="PTHR36834">
    <property type="entry name" value="MEMBRANE PROTEIN-RELATED"/>
    <property type="match status" value="1"/>
</dbReference>
<dbReference type="PANTHER" id="PTHR36834:SF2">
    <property type="entry name" value="MEMBRANE PROTEIN"/>
    <property type="match status" value="1"/>
</dbReference>
<feature type="transmembrane region" description="Helical" evidence="1">
    <location>
        <begin position="7"/>
        <end position="26"/>
    </location>
</feature>
<evidence type="ECO:0000256" key="1">
    <source>
        <dbReference type="SAM" id="Phobius"/>
    </source>
</evidence>
<evidence type="ECO:0000259" key="2">
    <source>
        <dbReference type="Pfam" id="PF04892"/>
    </source>
</evidence>
<dbReference type="InterPro" id="IPR006976">
    <property type="entry name" value="VanZ-like"/>
</dbReference>